<sequence length="122" mass="12986">MMHQRLSSQRGISFIGLLILGIVLALLAIVGARVLPTATEFMAIQKAVKKAAADGDTVPAVRAAFDRTAAVDYISSISGKDLEITKQGDKVVVEFAYDKEIPLAGPAYLLLKYRGSSASGYN</sequence>
<evidence type="ECO:0000313" key="3">
    <source>
        <dbReference type="Proteomes" id="UP000589716"/>
    </source>
</evidence>
<keyword evidence="1" id="KW-0472">Membrane</keyword>
<keyword evidence="1" id="KW-1133">Transmembrane helix</keyword>
<protein>
    <submittedName>
        <fullName evidence="2">DUF4845 domain-containing protein</fullName>
    </submittedName>
</protein>
<evidence type="ECO:0000313" key="2">
    <source>
        <dbReference type="EMBL" id="NZA02938.1"/>
    </source>
</evidence>
<reference evidence="2 3" key="1">
    <citation type="submission" date="2020-07" db="EMBL/GenBank/DDBJ databases">
        <authorList>
            <person name="Maaloum M."/>
        </authorList>
    </citation>
    <scope>NUCLEOTIDE SEQUENCE [LARGE SCALE GENOMIC DNA]</scope>
    <source>
        <strain evidence="2 3">GCS-AN-3</strain>
    </source>
</reference>
<gene>
    <name evidence="2" type="ORF">H0I39_16545</name>
</gene>
<organism evidence="2 3">
    <name type="scientific">Ottowia beijingensis</name>
    <dbReference type="NCBI Taxonomy" id="1207057"/>
    <lineage>
        <taxon>Bacteria</taxon>
        <taxon>Pseudomonadati</taxon>
        <taxon>Pseudomonadota</taxon>
        <taxon>Betaproteobacteria</taxon>
        <taxon>Burkholderiales</taxon>
        <taxon>Comamonadaceae</taxon>
        <taxon>Ottowia</taxon>
    </lineage>
</organism>
<evidence type="ECO:0000256" key="1">
    <source>
        <dbReference type="SAM" id="Phobius"/>
    </source>
</evidence>
<dbReference type="EMBL" id="JACCKX010000001">
    <property type="protein sequence ID" value="NZA02938.1"/>
    <property type="molecule type" value="Genomic_DNA"/>
</dbReference>
<keyword evidence="3" id="KW-1185">Reference proteome</keyword>
<feature type="transmembrane region" description="Helical" evidence="1">
    <location>
        <begin position="12"/>
        <end position="35"/>
    </location>
</feature>
<accession>A0A853IYM0</accession>
<name>A0A853IYM0_9BURK</name>
<dbReference type="Proteomes" id="UP000589716">
    <property type="component" value="Unassembled WGS sequence"/>
</dbReference>
<proteinExistence type="predicted"/>
<dbReference type="InterPro" id="IPR032314">
    <property type="entry name" value="DUF4845"/>
</dbReference>
<dbReference type="AlphaFoldDB" id="A0A853IYM0"/>
<dbReference type="RefSeq" id="WP_180551215.1">
    <property type="nucleotide sequence ID" value="NZ_DAIPTI010000034.1"/>
</dbReference>
<keyword evidence="1" id="KW-0812">Transmembrane</keyword>
<comment type="caution">
    <text evidence="2">The sequence shown here is derived from an EMBL/GenBank/DDBJ whole genome shotgun (WGS) entry which is preliminary data.</text>
</comment>
<dbReference type="Pfam" id="PF16137">
    <property type="entry name" value="DUF4845"/>
    <property type="match status" value="1"/>
</dbReference>